<keyword evidence="9" id="KW-1185">Reference proteome</keyword>
<dbReference type="PANTHER" id="PTHR32071:SF57">
    <property type="entry name" value="C4-DICARBOXYLATE TRANSPORT TRANSCRIPTIONAL REGULATORY PROTEIN DCTD"/>
    <property type="match status" value="1"/>
</dbReference>
<dbReference type="Gene3D" id="3.30.450.20">
    <property type="entry name" value="PAS domain"/>
    <property type="match status" value="1"/>
</dbReference>
<gene>
    <name evidence="8" type="ORF">GCM10023211_06000</name>
</gene>
<evidence type="ECO:0000256" key="4">
    <source>
        <dbReference type="ARBA" id="ARBA00023125"/>
    </source>
</evidence>
<evidence type="ECO:0000256" key="3">
    <source>
        <dbReference type="ARBA" id="ARBA00023015"/>
    </source>
</evidence>
<dbReference type="Gene3D" id="1.10.8.60">
    <property type="match status" value="1"/>
</dbReference>
<dbReference type="SUPFAM" id="SSF46689">
    <property type="entry name" value="Homeodomain-like"/>
    <property type="match status" value="1"/>
</dbReference>
<evidence type="ECO:0000313" key="8">
    <source>
        <dbReference type="EMBL" id="GAA5106353.1"/>
    </source>
</evidence>
<keyword evidence="2" id="KW-0067">ATP-binding</keyword>
<name>A0ABP9N2X1_9GAMM</name>
<dbReference type="InterPro" id="IPR013767">
    <property type="entry name" value="PAS_fold"/>
</dbReference>
<dbReference type="InterPro" id="IPR025944">
    <property type="entry name" value="Sigma_54_int_dom_CS"/>
</dbReference>
<dbReference type="InterPro" id="IPR027417">
    <property type="entry name" value="P-loop_NTPase"/>
</dbReference>
<dbReference type="Proteomes" id="UP001500171">
    <property type="component" value="Unassembled WGS sequence"/>
</dbReference>
<dbReference type="Pfam" id="PF02954">
    <property type="entry name" value="HTH_8"/>
    <property type="match status" value="1"/>
</dbReference>
<comment type="caution">
    <text evidence="8">The sequence shown here is derived from an EMBL/GenBank/DDBJ whole genome shotgun (WGS) entry which is preliminary data.</text>
</comment>
<dbReference type="InterPro" id="IPR025943">
    <property type="entry name" value="Sigma_54_int_dom_ATP-bd_2"/>
</dbReference>
<feature type="domain" description="Sigma-54 factor interaction" evidence="6">
    <location>
        <begin position="208"/>
        <end position="437"/>
    </location>
</feature>
<dbReference type="PROSITE" id="PS00676">
    <property type="entry name" value="SIGMA54_INTERACT_2"/>
    <property type="match status" value="1"/>
</dbReference>
<dbReference type="Gene3D" id="3.40.50.300">
    <property type="entry name" value="P-loop containing nucleotide triphosphate hydrolases"/>
    <property type="match status" value="1"/>
</dbReference>
<dbReference type="Pfam" id="PF00158">
    <property type="entry name" value="Sigma54_activat"/>
    <property type="match status" value="1"/>
</dbReference>
<proteinExistence type="predicted"/>
<dbReference type="PROSITE" id="PS50112">
    <property type="entry name" value="PAS"/>
    <property type="match status" value="1"/>
</dbReference>
<dbReference type="SUPFAM" id="SSF55785">
    <property type="entry name" value="PYP-like sensor domain (PAS domain)"/>
    <property type="match status" value="1"/>
</dbReference>
<dbReference type="NCBIfam" id="TIGR00229">
    <property type="entry name" value="sensory_box"/>
    <property type="match status" value="1"/>
</dbReference>
<sequence>MKLANIMKPQLDNLTLNHHDAVLDVSMNVEDIDAKQLKNMPNLIYVNDSKNKIVGSVNKSTLEYVSSKIHLLPPYALMDYFNEAIIFVDEQGKIYFANSAYSKILGVPLGKIIGKTIYEVEPHAALIDVLQYKTPFYKEKQYIKTVDKYVSVKINPIFEKDIFIGAYSIFSDVSEVNRLSEEVNRITQLAEDYSTQINAQNELKKLKIIGNSPEFVKVIKQSLTVAKTDVSVLLRGENGVGKEVIAKLIYEHSQRSDKPFITVNCSAIPEQLIESELFGYEDGAFTGAAKGGSMGKFQLADGGTIFLDEIGDMPFFMQSKLLRVLQEGEIEKIGRKKNIPVNVRVIAATNQPLEIMIHNKQFREDLYYRLNVVSLKLPALRERREDIMLLTNFFLKKFNKKYHKNATIAHSVFKYLYQYDWPGNIRELQNSIERAVIFSTDGMVNEESILFNQPSYPVADTVDVPVVELKDDHIVPALDEAVKALEIQLIKQSLTQHDNDKDAAANQLNISKRTFYRKLKAYQLC</sequence>
<dbReference type="EMBL" id="BAABHY010000001">
    <property type="protein sequence ID" value="GAA5106353.1"/>
    <property type="molecule type" value="Genomic_DNA"/>
</dbReference>
<dbReference type="PROSITE" id="PS50045">
    <property type="entry name" value="SIGMA54_INTERACT_4"/>
    <property type="match status" value="1"/>
</dbReference>
<accession>A0ABP9N2X1</accession>
<evidence type="ECO:0000256" key="5">
    <source>
        <dbReference type="ARBA" id="ARBA00023163"/>
    </source>
</evidence>
<dbReference type="CDD" id="cd00130">
    <property type="entry name" value="PAS"/>
    <property type="match status" value="1"/>
</dbReference>
<evidence type="ECO:0000259" key="7">
    <source>
        <dbReference type="PROSITE" id="PS50112"/>
    </source>
</evidence>
<keyword evidence="5" id="KW-0804">Transcription</keyword>
<dbReference type="SMART" id="SM00382">
    <property type="entry name" value="AAA"/>
    <property type="match status" value="1"/>
</dbReference>
<dbReference type="Pfam" id="PF25601">
    <property type="entry name" value="AAA_lid_14"/>
    <property type="match status" value="1"/>
</dbReference>
<dbReference type="InterPro" id="IPR058031">
    <property type="entry name" value="AAA_lid_NorR"/>
</dbReference>
<evidence type="ECO:0000256" key="1">
    <source>
        <dbReference type="ARBA" id="ARBA00022741"/>
    </source>
</evidence>
<evidence type="ECO:0000313" key="9">
    <source>
        <dbReference type="Proteomes" id="UP001500171"/>
    </source>
</evidence>
<evidence type="ECO:0000259" key="6">
    <source>
        <dbReference type="PROSITE" id="PS50045"/>
    </source>
</evidence>
<dbReference type="Gene3D" id="1.10.10.60">
    <property type="entry name" value="Homeodomain-like"/>
    <property type="match status" value="1"/>
</dbReference>
<dbReference type="InterPro" id="IPR000014">
    <property type="entry name" value="PAS"/>
</dbReference>
<dbReference type="CDD" id="cd00009">
    <property type="entry name" value="AAA"/>
    <property type="match status" value="1"/>
</dbReference>
<dbReference type="Pfam" id="PF00989">
    <property type="entry name" value="PAS"/>
    <property type="match status" value="1"/>
</dbReference>
<reference evidence="9" key="1">
    <citation type="journal article" date="2019" name="Int. J. Syst. Evol. Microbiol.">
        <title>The Global Catalogue of Microorganisms (GCM) 10K type strain sequencing project: providing services to taxonomists for standard genome sequencing and annotation.</title>
        <authorList>
            <consortium name="The Broad Institute Genomics Platform"/>
            <consortium name="The Broad Institute Genome Sequencing Center for Infectious Disease"/>
            <person name="Wu L."/>
            <person name="Ma J."/>
        </authorList>
    </citation>
    <scope>NUCLEOTIDE SEQUENCE [LARGE SCALE GENOMIC DNA]</scope>
    <source>
        <strain evidence="9">JCM 18050</strain>
    </source>
</reference>
<dbReference type="InterPro" id="IPR009057">
    <property type="entry name" value="Homeodomain-like_sf"/>
</dbReference>
<dbReference type="PANTHER" id="PTHR32071">
    <property type="entry name" value="TRANSCRIPTIONAL REGULATORY PROTEIN"/>
    <property type="match status" value="1"/>
</dbReference>
<keyword evidence="3" id="KW-0805">Transcription regulation</keyword>
<dbReference type="InterPro" id="IPR002197">
    <property type="entry name" value="HTH_Fis"/>
</dbReference>
<dbReference type="PROSITE" id="PS00688">
    <property type="entry name" value="SIGMA54_INTERACT_3"/>
    <property type="match status" value="1"/>
</dbReference>
<keyword evidence="1" id="KW-0547">Nucleotide-binding</keyword>
<dbReference type="SUPFAM" id="SSF52540">
    <property type="entry name" value="P-loop containing nucleoside triphosphate hydrolases"/>
    <property type="match status" value="1"/>
</dbReference>
<dbReference type="SMART" id="SM00091">
    <property type="entry name" value="PAS"/>
    <property type="match status" value="1"/>
</dbReference>
<dbReference type="InterPro" id="IPR002078">
    <property type="entry name" value="Sigma_54_int"/>
</dbReference>
<dbReference type="InterPro" id="IPR035965">
    <property type="entry name" value="PAS-like_dom_sf"/>
</dbReference>
<protein>
    <submittedName>
        <fullName evidence="8">Sigma 54-interacting transcriptional regulator</fullName>
    </submittedName>
</protein>
<feature type="domain" description="PAS" evidence="7">
    <location>
        <begin position="77"/>
        <end position="120"/>
    </location>
</feature>
<dbReference type="InterPro" id="IPR003593">
    <property type="entry name" value="AAA+_ATPase"/>
</dbReference>
<keyword evidence="4" id="KW-0238">DNA-binding</keyword>
<evidence type="ECO:0000256" key="2">
    <source>
        <dbReference type="ARBA" id="ARBA00022840"/>
    </source>
</evidence>
<dbReference type="RefSeq" id="WP_345488658.1">
    <property type="nucleotide sequence ID" value="NZ_BAABHY010000001.1"/>
</dbReference>
<organism evidence="8 9">
    <name type="scientific">Orbus sasakiae</name>
    <dbReference type="NCBI Taxonomy" id="1078475"/>
    <lineage>
        <taxon>Bacteria</taxon>
        <taxon>Pseudomonadati</taxon>
        <taxon>Pseudomonadota</taxon>
        <taxon>Gammaproteobacteria</taxon>
        <taxon>Orbales</taxon>
        <taxon>Orbaceae</taxon>
        <taxon>Orbus</taxon>
    </lineage>
</organism>